<dbReference type="PANTHER" id="PTHR21600:SF44">
    <property type="entry name" value="RIBOSOMAL LARGE SUBUNIT PSEUDOURIDINE SYNTHASE D"/>
    <property type="match status" value="1"/>
</dbReference>
<evidence type="ECO:0000259" key="2">
    <source>
        <dbReference type="Pfam" id="PF00849"/>
    </source>
</evidence>
<proteinExistence type="inferred from homology"/>
<evidence type="ECO:0000313" key="6">
    <source>
        <dbReference type="Proteomes" id="UP001059401"/>
    </source>
</evidence>
<dbReference type="Proteomes" id="UP001058682">
    <property type="component" value="Chromosome"/>
</dbReference>
<dbReference type="InterPro" id="IPR050188">
    <property type="entry name" value="RluA_PseudoU_synthase"/>
</dbReference>
<name>A0AAE9MTZ8_9SPIR</name>
<dbReference type="Gene3D" id="3.30.2350.10">
    <property type="entry name" value="Pseudouridine synthase"/>
    <property type="match status" value="1"/>
</dbReference>
<dbReference type="CDD" id="cd02869">
    <property type="entry name" value="PseudoU_synth_RluA_like"/>
    <property type="match status" value="1"/>
</dbReference>
<evidence type="ECO:0000313" key="3">
    <source>
        <dbReference type="EMBL" id="UTY29356.1"/>
    </source>
</evidence>
<dbReference type="EMBL" id="CP038804">
    <property type="protein sequence ID" value="UTY34209.1"/>
    <property type="molecule type" value="Genomic_DNA"/>
</dbReference>
<dbReference type="KEGG" id="tpk:JO40_02380"/>
<dbReference type="AlphaFoldDB" id="A0AAE9MTZ8"/>
<dbReference type="InterPro" id="IPR006145">
    <property type="entry name" value="PsdUridine_synth_RsuA/RluA"/>
</dbReference>
<dbReference type="GO" id="GO:0003723">
    <property type="term" value="F:RNA binding"/>
    <property type="evidence" value="ECO:0007669"/>
    <property type="project" value="InterPro"/>
</dbReference>
<dbReference type="SUPFAM" id="SSF55120">
    <property type="entry name" value="Pseudouridine synthase"/>
    <property type="match status" value="1"/>
</dbReference>
<dbReference type="InterPro" id="IPR020103">
    <property type="entry name" value="PsdUridine_synth_cat_dom_sf"/>
</dbReference>
<dbReference type="Proteomes" id="UP001059401">
    <property type="component" value="Chromosome"/>
</dbReference>
<gene>
    <name evidence="4" type="ORF">E4N74_09505</name>
    <name evidence="3" type="ORF">E4N76_10560</name>
</gene>
<dbReference type="EMBL" id="CP038802">
    <property type="protein sequence ID" value="UTY29356.1"/>
    <property type="molecule type" value="Genomic_DNA"/>
</dbReference>
<sequence length="245" mass="28100">MKKNLYEVVYEDEHLIIVNKSAGLLVGADRWDSEAPRLDKILEESFLKKEKESKIYPVHRLDKETSGLIIYALNAEAHKILNDDFQNRKIEKIYHAVSAGIPQEENFKTDAKLRIDGDKLHRTVIDEKKGKDALTEFTLLKKLGRFCLLEARPITGRTHQIRAHLKHLGLPILCDNLYGNGEPVYISALKKNWRGDKYEERPIISRLALHAHSLKFFHPISKEKIEISASCPKDMAGLINQLSKL</sequence>
<comment type="similarity">
    <text evidence="1">Belongs to the pseudouridine synthase RluA family.</text>
</comment>
<dbReference type="GO" id="GO:0009982">
    <property type="term" value="F:pseudouridine synthase activity"/>
    <property type="evidence" value="ECO:0007669"/>
    <property type="project" value="InterPro"/>
</dbReference>
<feature type="domain" description="Pseudouridine synthase RsuA/RluA-like" evidence="2">
    <location>
        <begin position="14"/>
        <end position="167"/>
    </location>
</feature>
<keyword evidence="6" id="KW-1185">Reference proteome</keyword>
<evidence type="ECO:0000256" key="1">
    <source>
        <dbReference type="ARBA" id="ARBA00010876"/>
    </source>
</evidence>
<reference evidence="4" key="1">
    <citation type="submission" date="2019-04" db="EMBL/GenBank/DDBJ databases">
        <title>Whole genome sequencing of oral phylogroup 2 treponemes.</title>
        <authorList>
            <person name="Chan Y."/>
            <person name="Zeng H.H."/>
            <person name="Yu X.L."/>
            <person name="Leung W.K."/>
            <person name="Watt R.M."/>
        </authorList>
    </citation>
    <scope>NUCLEOTIDE SEQUENCE</scope>
    <source>
        <strain evidence="4">OMZ 835</strain>
        <strain evidence="3">OMZ 847</strain>
    </source>
</reference>
<accession>A0AAE9MTZ8</accession>
<dbReference type="Pfam" id="PF00849">
    <property type="entry name" value="PseudoU_synth_2"/>
    <property type="match status" value="1"/>
</dbReference>
<dbReference type="RefSeq" id="WP_044977717.1">
    <property type="nucleotide sequence ID" value="NZ_CP009228.1"/>
</dbReference>
<organism evidence="4 5">
    <name type="scientific">Treponema putidum</name>
    <dbReference type="NCBI Taxonomy" id="221027"/>
    <lineage>
        <taxon>Bacteria</taxon>
        <taxon>Pseudomonadati</taxon>
        <taxon>Spirochaetota</taxon>
        <taxon>Spirochaetia</taxon>
        <taxon>Spirochaetales</taxon>
        <taxon>Treponemataceae</taxon>
        <taxon>Treponema</taxon>
    </lineage>
</organism>
<dbReference type="PANTHER" id="PTHR21600">
    <property type="entry name" value="MITOCHONDRIAL RNA PSEUDOURIDINE SYNTHASE"/>
    <property type="match status" value="1"/>
</dbReference>
<dbReference type="GO" id="GO:0000455">
    <property type="term" value="P:enzyme-directed rRNA pseudouridine synthesis"/>
    <property type="evidence" value="ECO:0007669"/>
    <property type="project" value="TreeGrafter"/>
</dbReference>
<evidence type="ECO:0000313" key="4">
    <source>
        <dbReference type="EMBL" id="UTY34209.1"/>
    </source>
</evidence>
<protein>
    <submittedName>
        <fullName evidence="4">RluA family pseudouridine synthase</fullName>
    </submittedName>
</protein>
<evidence type="ECO:0000313" key="5">
    <source>
        <dbReference type="Proteomes" id="UP001058682"/>
    </source>
</evidence>
<dbReference type="GO" id="GO:0140098">
    <property type="term" value="F:catalytic activity, acting on RNA"/>
    <property type="evidence" value="ECO:0007669"/>
    <property type="project" value="UniProtKB-ARBA"/>
</dbReference>